<reference evidence="2 3" key="1">
    <citation type="submission" date="2020-07" db="EMBL/GenBank/DDBJ databases">
        <title>Facklamia lactis sp. nov., isolated from raw milk.</title>
        <authorList>
            <person name="Doll E.V."/>
            <person name="Huptas C."/>
            <person name="Staib L."/>
            <person name="Wenning M."/>
            <person name="Scherer S."/>
        </authorList>
    </citation>
    <scope>NUCLEOTIDE SEQUENCE [LARGE SCALE GENOMIC DNA]</scope>
    <source>
        <strain evidence="2 3">DSM 104272</strain>
    </source>
</reference>
<evidence type="ECO:0000259" key="1">
    <source>
        <dbReference type="PROSITE" id="PS50943"/>
    </source>
</evidence>
<evidence type="ECO:0000313" key="2">
    <source>
        <dbReference type="EMBL" id="MBG9978262.1"/>
    </source>
</evidence>
<evidence type="ECO:0000313" key="3">
    <source>
        <dbReference type="Proteomes" id="UP000823401"/>
    </source>
</evidence>
<gene>
    <name evidence="2" type="ORF">HYQ42_05625</name>
</gene>
<protein>
    <submittedName>
        <fullName evidence="2">Helix-turn-helix domain-containing protein</fullName>
    </submittedName>
</protein>
<name>A0ABS0LJJ2_9LACT</name>
<dbReference type="InterPro" id="IPR011990">
    <property type="entry name" value="TPR-like_helical_dom_sf"/>
</dbReference>
<dbReference type="Proteomes" id="UP000823401">
    <property type="component" value="Unassembled WGS sequence"/>
</dbReference>
<dbReference type="SMART" id="SM00530">
    <property type="entry name" value="HTH_XRE"/>
    <property type="match status" value="1"/>
</dbReference>
<dbReference type="Pfam" id="PF01381">
    <property type="entry name" value="HTH_3"/>
    <property type="match status" value="1"/>
</dbReference>
<keyword evidence="3" id="KW-1185">Reference proteome</keyword>
<dbReference type="RefSeq" id="WP_197104372.1">
    <property type="nucleotide sequence ID" value="NZ_JACCEL010000011.1"/>
</dbReference>
<dbReference type="InterPro" id="IPR010057">
    <property type="entry name" value="Transcription_activator_Rgg_C"/>
</dbReference>
<dbReference type="PROSITE" id="PS50943">
    <property type="entry name" value="HTH_CROC1"/>
    <property type="match status" value="1"/>
</dbReference>
<dbReference type="Gene3D" id="1.25.40.10">
    <property type="entry name" value="Tetratricopeptide repeat domain"/>
    <property type="match status" value="1"/>
</dbReference>
<accession>A0ABS0LJJ2</accession>
<dbReference type="Pfam" id="PF21259">
    <property type="entry name" value="Rgg_C"/>
    <property type="match status" value="1"/>
</dbReference>
<dbReference type="PANTHER" id="PTHR37038">
    <property type="entry name" value="TRANSCRIPTIONAL REGULATOR-RELATED"/>
    <property type="match status" value="1"/>
</dbReference>
<feature type="domain" description="HTH cro/C1-type" evidence="1">
    <location>
        <begin position="8"/>
        <end position="61"/>
    </location>
</feature>
<dbReference type="InterPro" id="IPR053163">
    <property type="entry name" value="HTH-type_regulator_Rgg"/>
</dbReference>
<comment type="caution">
    <text evidence="2">The sequence shown here is derived from an EMBL/GenBank/DDBJ whole genome shotgun (WGS) entry which is preliminary data.</text>
</comment>
<dbReference type="SUPFAM" id="SSF47413">
    <property type="entry name" value="lambda repressor-like DNA-binding domains"/>
    <property type="match status" value="1"/>
</dbReference>
<sequence>MENIGQLLKIFRIQKGLTQKDVSNNIMSTQQISNIENNRTNISIHNLVEILKKMNISPGEVYKYLDKDNPQIEFLKDLSHIVHNEDISKLDLFINKYSAIEPSTNNVAIKHNLILLIHYKARFLNSFITDELYSIDIITEYLMRVDPWSLYEINLFLNASPFFESVTRNFLRNHFISSMNTNSTYFNPIRTEVYANQLITSVQILIEEGNYTKAKDMLLSLEELAYNLNNYYVTFRVRFFKGIYLIQTASMEEGKQLAETVIQYFYDLGKESIGKRYASYLDKIINNYKEVESYVTE</sequence>
<proteinExistence type="predicted"/>
<dbReference type="NCBIfam" id="TIGR01716">
    <property type="entry name" value="RGG_Cterm"/>
    <property type="match status" value="1"/>
</dbReference>
<dbReference type="InterPro" id="IPR001387">
    <property type="entry name" value="Cro/C1-type_HTH"/>
</dbReference>
<organism evidence="2 3">
    <name type="scientific">Ruoffia tabacinasalis</name>
    <dbReference type="NCBI Taxonomy" id="87458"/>
    <lineage>
        <taxon>Bacteria</taxon>
        <taxon>Bacillati</taxon>
        <taxon>Bacillota</taxon>
        <taxon>Bacilli</taxon>
        <taxon>Lactobacillales</taxon>
        <taxon>Aerococcaceae</taxon>
        <taxon>Ruoffia</taxon>
    </lineage>
</organism>
<dbReference type="CDD" id="cd00093">
    <property type="entry name" value="HTH_XRE"/>
    <property type="match status" value="1"/>
</dbReference>
<dbReference type="EMBL" id="JACCEL010000011">
    <property type="protein sequence ID" value="MBG9978262.1"/>
    <property type="molecule type" value="Genomic_DNA"/>
</dbReference>
<dbReference type="InterPro" id="IPR010982">
    <property type="entry name" value="Lambda_DNA-bd_dom_sf"/>
</dbReference>